<protein>
    <submittedName>
        <fullName evidence="1">Uncharacterized protein</fullName>
    </submittedName>
</protein>
<dbReference type="RefSeq" id="WP_142935419.1">
    <property type="nucleotide sequence ID" value="NZ_ML660174.1"/>
</dbReference>
<name>A0A545TSU5_9GAMM</name>
<dbReference type="AlphaFoldDB" id="A0A545TSU5"/>
<comment type="caution">
    <text evidence="1">The sequence shown here is derived from an EMBL/GenBank/DDBJ whole genome shotgun (WGS) entry which is preliminary data.</text>
</comment>
<gene>
    <name evidence="1" type="ORF">FLL46_26560</name>
</gene>
<accession>A0A545TSU5</accession>
<evidence type="ECO:0000313" key="2">
    <source>
        <dbReference type="Proteomes" id="UP000315439"/>
    </source>
</evidence>
<organism evidence="1 2">
    <name type="scientific">Aliikangiella coralliicola</name>
    <dbReference type="NCBI Taxonomy" id="2592383"/>
    <lineage>
        <taxon>Bacteria</taxon>
        <taxon>Pseudomonadati</taxon>
        <taxon>Pseudomonadota</taxon>
        <taxon>Gammaproteobacteria</taxon>
        <taxon>Oceanospirillales</taxon>
        <taxon>Pleioneaceae</taxon>
        <taxon>Aliikangiella</taxon>
    </lineage>
</organism>
<sequence>MFNKRNSITALILLVGWLAVQSTALHHEFSSEHLLSSGNHLCLSQATQLDDFVHADGDEKTLPLELDVLSLATEFVSSKALQLPKGNPPRAPPLYS</sequence>
<proteinExistence type="predicted"/>
<dbReference type="Proteomes" id="UP000315439">
    <property type="component" value="Unassembled WGS sequence"/>
</dbReference>
<evidence type="ECO:0000313" key="1">
    <source>
        <dbReference type="EMBL" id="TQV80282.1"/>
    </source>
</evidence>
<keyword evidence="2" id="KW-1185">Reference proteome</keyword>
<dbReference type="EMBL" id="VIKS01000018">
    <property type="protein sequence ID" value="TQV80282.1"/>
    <property type="molecule type" value="Genomic_DNA"/>
</dbReference>
<reference evidence="1 2" key="1">
    <citation type="submission" date="2019-07" db="EMBL/GenBank/DDBJ databases">
        <title>Draft genome for Aliikangiella sp. M105.</title>
        <authorList>
            <person name="Wang G."/>
        </authorList>
    </citation>
    <scope>NUCLEOTIDE SEQUENCE [LARGE SCALE GENOMIC DNA]</scope>
    <source>
        <strain evidence="1 2">M105</strain>
    </source>
</reference>